<dbReference type="SUPFAM" id="SSF49265">
    <property type="entry name" value="Fibronectin type III"/>
    <property type="match status" value="1"/>
</dbReference>
<sequence>MIEWKDDSIKHAACAVNYVVIYKQMDGESKELNFQPHELPAVIGGLAEDTLYNYTVYTNLGWGLARSSNSAPVSLRTPKSTGNLKMPALVVSNSEHNITISWNATQHIEQFGVGVELSWTEGTNVYAHKFGSNSTEHLINKHDPSQFHRIQFNIYDANGSVTLSNRQCLLPWIRQREAPAFHVRNSPSHDALLVEFLQPEGAPSDCEWIVQLNITRVNNWSETHLLSAPGIHLLFNSTSEMSQQLSACFASSGTNCTSEKSHIATESEKSE</sequence>
<dbReference type="Proteomes" id="UP000699462">
    <property type="component" value="Unassembled WGS sequence"/>
</dbReference>
<protein>
    <recommendedName>
        <fullName evidence="1">Fibronectin type-III domain-containing protein</fullName>
    </recommendedName>
</protein>
<evidence type="ECO:0000259" key="1">
    <source>
        <dbReference type="PROSITE" id="PS50853"/>
    </source>
</evidence>
<dbReference type="InterPro" id="IPR036116">
    <property type="entry name" value="FN3_sf"/>
</dbReference>
<feature type="domain" description="Fibronectin type-III" evidence="1">
    <location>
        <begin position="1"/>
        <end position="80"/>
    </location>
</feature>
<organism evidence="2 3">
    <name type="scientific">Paragonimus westermani</name>
    <dbReference type="NCBI Taxonomy" id="34504"/>
    <lineage>
        <taxon>Eukaryota</taxon>
        <taxon>Metazoa</taxon>
        <taxon>Spiralia</taxon>
        <taxon>Lophotrochozoa</taxon>
        <taxon>Platyhelminthes</taxon>
        <taxon>Trematoda</taxon>
        <taxon>Digenea</taxon>
        <taxon>Plagiorchiida</taxon>
        <taxon>Troglotremata</taxon>
        <taxon>Troglotrematidae</taxon>
        <taxon>Paragonimus</taxon>
    </lineage>
</organism>
<dbReference type="Gene3D" id="2.60.40.10">
    <property type="entry name" value="Immunoglobulins"/>
    <property type="match status" value="1"/>
</dbReference>
<name>A0A8T0D6I2_9TREM</name>
<evidence type="ECO:0000313" key="3">
    <source>
        <dbReference type="Proteomes" id="UP000699462"/>
    </source>
</evidence>
<gene>
    <name evidence="2" type="ORF">P879_10518</name>
</gene>
<evidence type="ECO:0000313" key="2">
    <source>
        <dbReference type="EMBL" id="KAF8562594.1"/>
    </source>
</evidence>
<comment type="caution">
    <text evidence="2">The sequence shown here is derived from an EMBL/GenBank/DDBJ whole genome shotgun (WGS) entry which is preliminary data.</text>
</comment>
<dbReference type="EMBL" id="JTDF01018893">
    <property type="protein sequence ID" value="KAF8562594.1"/>
    <property type="molecule type" value="Genomic_DNA"/>
</dbReference>
<accession>A0A8T0D6I2</accession>
<keyword evidence="3" id="KW-1185">Reference proteome</keyword>
<dbReference type="InterPro" id="IPR003961">
    <property type="entry name" value="FN3_dom"/>
</dbReference>
<dbReference type="AlphaFoldDB" id="A0A8T0D6I2"/>
<reference evidence="2 3" key="1">
    <citation type="submission" date="2019-07" db="EMBL/GenBank/DDBJ databases">
        <title>Annotation for the trematode Paragonimus westermani.</title>
        <authorList>
            <person name="Choi Y.-J."/>
        </authorList>
    </citation>
    <scope>NUCLEOTIDE SEQUENCE [LARGE SCALE GENOMIC DNA]</scope>
    <source>
        <strain evidence="2">180907_Pwestermani</strain>
    </source>
</reference>
<dbReference type="InterPro" id="IPR013783">
    <property type="entry name" value="Ig-like_fold"/>
</dbReference>
<dbReference type="OrthoDB" id="6298778at2759"/>
<proteinExistence type="predicted"/>
<dbReference type="PROSITE" id="PS50853">
    <property type="entry name" value="FN3"/>
    <property type="match status" value="1"/>
</dbReference>